<dbReference type="Gene3D" id="1.10.10.10">
    <property type="entry name" value="Winged helix-like DNA-binding domain superfamily/Winged helix DNA-binding domain"/>
    <property type="match status" value="1"/>
</dbReference>
<sequence length="375" mass="40531">MQSEQLQDWLLLYHGAKASGRRLSRLLHSLGDPGRVLDQPVSLLTASGLEPALAEAISRAREPQSVAHQRMLLDMDWLTQPGHHILCWPDAFYPPLLREIADPPPVLYVAGDPQVLSQPMLAIVGSRNSSRYGRDIAATLSRELCRAGLVISSGLASGIDTAAHRAAVENCRPTVAVLGSGLKNVYPLANRQLASKITGGEVNGAVVSEFPLNTAPDTFHFPQRNRIISGMSLGVCVVEASLRSGSLITARLALEQNRNVFAVPGSVNMPGSRGCHQLLRDGATLTENAADVIDALQPLLQGQIELLEKVKEQTSRARLPSGCRDLFKLIGDDPITTDQLQRLSGLSHAELAARLLKLEISGHIYRSAGKWALNR</sequence>
<dbReference type="NCBIfam" id="TIGR00732">
    <property type="entry name" value="dprA"/>
    <property type="match status" value="1"/>
</dbReference>
<evidence type="ECO:0000313" key="5">
    <source>
        <dbReference type="Proteomes" id="UP000065641"/>
    </source>
</evidence>
<feature type="domain" description="DprA winged helix" evidence="3">
    <location>
        <begin position="319"/>
        <end position="370"/>
    </location>
</feature>
<feature type="domain" description="Smf/DprA SLOG" evidence="2">
    <location>
        <begin position="85"/>
        <end position="296"/>
    </location>
</feature>
<proteinExistence type="inferred from homology"/>
<dbReference type="InterPro" id="IPR057666">
    <property type="entry name" value="DrpA_SLOG"/>
</dbReference>
<dbReference type="Proteomes" id="UP000065641">
    <property type="component" value="Chromosome"/>
</dbReference>
<dbReference type="STRING" id="1249552.PS2015_15"/>
<evidence type="ECO:0000313" key="4">
    <source>
        <dbReference type="EMBL" id="ALO44713.1"/>
    </source>
</evidence>
<dbReference type="PANTHER" id="PTHR43022:SF1">
    <property type="entry name" value="PROTEIN SMF"/>
    <property type="match status" value="1"/>
</dbReference>
<dbReference type="KEGG" id="pspi:PS2015_15"/>
<dbReference type="Pfam" id="PF02481">
    <property type="entry name" value="DNA_processg_A"/>
    <property type="match status" value="1"/>
</dbReference>
<dbReference type="AlphaFoldDB" id="A0A0S2K907"/>
<evidence type="ECO:0000259" key="3">
    <source>
        <dbReference type="Pfam" id="PF17782"/>
    </source>
</evidence>
<name>A0A0S2K907_9GAMM</name>
<gene>
    <name evidence="4" type="ORF">PS2015_15</name>
</gene>
<dbReference type="PANTHER" id="PTHR43022">
    <property type="entry name" value="PROTEIN SMF"/>
    <property type="match status" value="1"/>
</dbReference>
<dbReference type="InterPro" id="IPR041614">
    <property type="entry name" value="DprA_WH"/>
</dbReference>
<reference evidence="4 5" key="1">
    <citation type="submission" date="2015-11" db="EMBL/GenBank/DDBJ databases">
        <authorList>
            <person name="Zhang Y."/>
            <person name="Guo Z."/>
        </authorList>
    </citation>
    <scope>NUCLEOTIDE SEQUENCE [LARGE SCALE GENOMIC DNA]</scope>
    <source>
        <strain evidence="4 5">KCTC 32221</strain>
    </source>
</reference>
<dbReference type="RefSeq" id="WP_058020249.1">
    <property type="nucleotide sequence ID" value="NZ_CP013189.1"/>
</dbReference>
<dbReference type="Gene3D" id="3.40.50.450">
    <property type="match status" value="1"/>
</dbReference>
<dbReference type="SUPFAM" id="SSF102405">
    <property type="entry name" value="MCP/YpsA-like"/>
    <property type="match status" value="1"/>
</dbReference>
<keyword evidence="5" id="KW-1185">Reference proteome</keyword>
<organism evidence="4 5">
    <name type="scientific">Pseudohongiella spirulinae</name>
    <dbReference type="NCBI Taxonomy" id="1249552"/>
    <lineage>
        <taxon>Bacteria</taxon>
        <taxon>Pseudomonadati</taxon>
        <taxon>Pseudomonadota</taxon>
        <taxon>Gammaproteobacteria</taxon>
        <taxon>Pseudomonadales</taxon>
        <taxon>Pseudohongiellaceae</taxon>
        <taxon>Pseudohongiella</taxon>
    </lineage>
</organism>
<dbReference type="GO" id="GO:0009294">
    <property type="term" value="P:DNA-mediated transformation"/>
    <property type="evidence" value="ECO:0007669"/>
    <property type="project" value="InterPro"/>
</dbReference>
<dbReference type="InterPro" id="IPR036388">
    <property type="entry name" value="WH-like_DNA-bd_sf"/>
</dbReference>
<evidence type="ECO:0000256" key="1">
    <source>
        <dbReference type="ARBA" id="ARBA00006525"/>
    </source>
</evidence>
<dbReference type="Pfam" id="PF17782">
    <property type="entry name" value="WHD_DprA"/>
    <property type="match status" value="1"/>
</dbReference>
<dbReference type="PATRIC" id="fig|1249552.3.peg.15"/>
<comment type="similarity">
    <text evidence="1">Belongs to the DprA/Smf family.</text>
</comment>
<dbReference type="EMBL" id="CP013189">
    <property type="protein sequence ID" value="ALO44713.1"/>
    <property type="molecule type" value="Genomic_DNA"/>
</dbReference>
<evidence type="ECO:0000259" key="2">
    <source>
        <dbReference type="Pfam" id="PF02481"/>
    </source>
</evidence>
<protein>
    <submittedName>
        <fullName evidence="4">DNA processing protein DprA</fullName>
    </submittedName>
</protein>
<accession>A0A0S2K907</accession>
<dbReference type="OrthoDB" id="9785707at2"/>
<dbReference type="InterPro" id="IPR003488">
    <property type="entry name" value="DprA"/>
</dbReference>